<proteinExistence type="predicted"/>
<dbReference type="EMBL" id="AP019779">
    <property type="protein sequence ID" value="BBL61513.1"/>
    <property type="molecule type" value="Genomic_DNA"/>
</dbReference>
<organism evidence="1 2">
    <name type="scientific">Methanobrevibacter arboriphilus</name>
    <dbReference type="NCBI Taxonomy" id="39441"/>
    <lineage>
        <taxon>Archaea</taxon>
        <taxon>Methanobacteriati</taxon>
        <taxon>Methanobacteriota</taxon>
        <taxon>Methanomada group</taxon>
        <taxon>Methanobacteria</taxon>
        <taxon>Methanobacteriales</taxon>
        <taxon>Methanobacteriaceae</taxon>
        <taxon>Methanobrevibacter</taxon>
    </lineage>
</organism>
<accession>A0ACA8R1U5</accession>
<protein>
    <submittedName>
        <fullName evidence="1">Uncharacterized protein</fullName>
    </submittedName>
</protein>
<sequence>MIKNFEEYKTYRSRYLTEGIPAEESAEIEKEMDDFRKNNPEIFRKMSEAKWVGSLTDPQ</sequence>
<reference evidence="1" key="1">
    <citation type="submission" date="2019-06" db="EMBL/GenBank/DDBJ databases">
        <title>Complete genome sequence of Methanobrevibacter arboriphilus strain SA.</title>
        <authorList>
            <person name="Asakawa S."/>
        </authorList>
    </citation>
    <scope>NUCLEOTIDE SEQUENCE</scope>
    <source>
        <strain evidence="1">SA</strain>
    </source>
</reference>
<gene>
    <name evidence="1" type="ORF">MarbSA_05530</name>
</gene>
<keyword evidence="2" id="KW-1185">Reference proteome</keyword>
<evidence type="ECO:0000313" key="2">
    <source>
        <dbReference type="Proteomes" id="UP000825015"/>
    </source>
</evidence>
<evidence type="ECO:0000313" key="1">
    <source>
        <dbReference type="EMBL" id="BBL61513.1"/>
    </source>
</evidence>
<name>A0ACA8R1U5_METAZ</name>
<dbReference type="Proteomes" id="UP000825015">
    <property type="component" value="Chromosome"/>
</dbReference>